<feature type="non-terminal residue" evidence="2">
    <location>
        <position position="1"/>
    </location>
</feature>
<protein>
    <submittedName>
        <fullName evidence="2">Uncharacterized protein</fullName>
    </submittedName>
</protein>
<gene>
    <name evidence="2" type="ORF">PVAP13_4KG098833</name>
</gene>
<feature type="compositionally biased region" description="Low complexity" evidence="1">
    <location>
        <begin position="98"/>
        <end position="109"/>
    </location>
</feature>
<dbReference type="AlphaFoldDB" id="A0A8T0TKF8"/>
<name>A0A8T0TKF8_PANVG</name>
<feature type="region of interest" description="Disordered" evidence="1">
    <location>
        <begin position="1"/>
        <end position="180"/>
    </location>
</feature>
<organism evidence="2 3">
    <name type="scientific">Panicum virgatum</name>
    <name type="common">Blackwell switchgrass</name>
    <dbReference type="NCBI Taxonomy" id="38727"/>
    <lineage>
        <taxon>Eukaryota</taxon>
        <taxon>Viridiplantae</taxon>
        <taxon>Streptophyta</taxon>
        <taxon>Embryophyta</taxon>
        <taxon>Tracheophyta</taxon>
        <taxon>Spermatophyta</taxon>
        <taxon>Magnoliopsida</taxon>
        <taxon>Liliopsida</taxon>
        <taxon>Poales</taxon>
        <taxon>Poaceae</taxon>
        <taxon>PACMAD clade</taxon>
        <taxon>Panicoideae</taxon>
        <taxon>Panicodae</taxon>
        <taxon>Paniceae</taxon>
        <taxon>Panicinae</taxon>
        <taxon>Panicum</taxon>
        <taxon>Panicum sect. Hiantes</taxon>
    </lineage>
</organism>
<proteinExistence type="predicted"/>
<feature type="compositionally biased region" description="Pro residues" evidence="1">
    <location>
        <begin position="50"/>
        <end position="65"/>
    </location>
</feature>
<evidence type="ECO:0000313" key="2">
    <source>
        <dbReference type="EMBL" id="KAG2610138.1"/>
    </source>
</evidence>
<accession>A0A8T0TKF8</accession>
<dbReference type="Proteomes" id="UP000823388">
    <property type="component" value="Chromosome 4K"/>
</dbReference>
<comment type="caution">
    <text evidence="2">The sequence shown here is derived from an EMBL/GenBank/DDBJ whole genome shotgun (WGS) entry which is preliminary data.</text>
</comment>
<sequence>QRGSDQHQRGSPARGATRGRGLPEISQLGEASAYSHRAHACPPARCGWPPARPCQPRIPRPPPRRALPLRATAPPQWPRGRDPPPAASGQTPPPPPSSLTFTSPHLTHPSHPPTSPPPPPSTAATPAPPSPPLSLVPPRPRTRRARPSATDSLPHRPDPEPSRPCSGGREPRTAAGGRAAFLLASTPPEASRPMGRSPARATYQLIDRRKGTAGLLARRPQIWRNSA</sequence>
<keyword evidence="3" id="KW-1185">Reference proteome</keyword>
<feature type="compositionally biased region" description="Pro residues" evidence="1">
    <location>
        <begin position="83"/>
        <end position="97"/>
    </location>
</feature>
<reference evidence="2" key="1">
    <citation type="submission" date="2020-05" db="EMBL/GenBank/DDBJ databases">
        <title>WGS assembly of Panicum virgatum.</title>
        <authorList>
            <person name="Lovell J.T."/>
            <person name="Jenkins J."/>
            <person name="Shu S."/>
            <person name="Juenger T.E."/>
            <person name="Schmutz J."/>
        </authorList>
    </citation>
    <scope>NUCLEOTIDE SEQUENCE</scope>
    <source>
        <strain evidence="2">AP13</strain>
    </source>
</reference>
<evidence type="ECO:0000313" key="3">
    <source>
        <dbReference type="Proteomes" id="UP000823388"/>
    </source>
</evidence>
<evidence type="ECO:0000256" key="1">
    <source>
        <dbReference type="SAM" id="MobiDB-lite"/>
    </source>
</evidence>
<feature type="compositionally biased region" description="Pro residues" evidence="1">
    <location>
        <begin position="110"/>
        <end position="139"/>
    </location>
</feature>
<dbReference type="EMBL" id="CM029043">
    <property type="protein sequence ID" value="KAG2610138.1"/>
    <property type="molecule type" value="Genomic_DNA"/>
</dbReference>